<sequence length="391" mass="42466">MLEAKLNEAALLKRLLDAVKELVTDANFDCNEEGITLQAMDNSHVALVAVKLKADGFQKYRCDRPIPLGVNLGSLTKVLKCAKDDDICTLKAADDADILSLTYQAKNQDRIAEYEMKLMDIDADTLGIPDTEYDASVTMPSGEFARIVRDLSLLGESVRIEVSKEGIRFVSDGEAANGNILLKQNAEAAKKGKKGSSSKRKGSDDEDDEDEEKPDPEDEEGAAGSDEEVSGGEGGKKKVKKEKVKKEEKDGEDVEMANGADEADEDEDAGEFKPSKKEAGSDAEEEDDDEEEGGSGKKRKKAPGKSGKPAKKAKKGEADADADDDFEGVRIEMNQAVTLTFSLKYLVNFSKSSALSKKVQLMMSNDVPLLVSYGFNQGHIRYYLAPKIGDD</sequence>
<dbReference type="Gene3D" id="3.70.10.10">
    <property type="match status" value="1"/>
</dbReference>
<keyword evidence="4 8" id="KW-0238">DNA-binding</keyword>
<dbReference type="FunFam" id="3.10.150.10:FF:000006">
    <property type="entry name" value="Proliferating cell nuclear antigen"/>
    <property type="match status" value="1"/>
</dbReference>
<comment type="function">
    <text evidence="7">This protein is an auxiliary protein of DNA polymerase delta and is involved in the control of eukaryotic DNA replication by increasing the polymerase's processivity during elongation of the leading strand.</text>
</comment>
<gene>
    <name evidence="12" type="ORF">TRAPUB_8689</name>
</gene>
<feature type="compositionally biased region" description="Acidic residues" evidence="9">
    <location>
        <begin position="281"/>
        <end position="293"/>
    </location>
</feature>
<dbReference type="Pfam" id="PF00705">
    <property type="entry name" value="PCNA_N"/>
    <property type="match status" value="1"/>
</dbReference>
<feature type="compositionally biased region" description="Basic residues" evidence="9">
    <location>
        <begin position="296"/>
        <end position="314"/>
    </location>
</feature>
<feature type="domain" description="Proliferating cell nuclear antigen PCNA C-terminal" evidence="11">
    <location>
        <begin position="320"/>
        <end position="387"/>
    </location>
</feature>
<evidence type="ECO:0000256" key="4">
    <source>
        <dbReference type="ARBA" id="ARBA00023125"/>
    </source>
</evidence>
<evidence type="ECO:0000259" key="10">
    <source>
        <dbReference type="Pfam" id="PF00705"/>
    </source>
</evidence>
<dbReference type="FunFam" id="3.10.150.10:FF:000008">
    <property type="entry name" value="Proliferating cell nuclear antigen"/>
    <property type="match status" value="1"/>
</dbReference>
<feature type="compositionally biased region" description="Acidic residues" evidence="9">
    <location>
        <begin position="250"/>
        <end position="269"/>
    </location>
</feature>
<feature type="compositionally biased region" description="Basic residues" evidence="9">
    <location>
        <begin position="191"/>
        <end position="200"/>
    </location>
</feature>
<dbReference type="InterPro" id="IPR022659">
    <property type="entry name" value="Pr_cel_nuc_antig_CS"/>
</dbReference>
<dbReference type="PANTHER" id="PTHR11352:SF0">
    <property type="entry name" value="PROLIFERATING CELL NUCLEAR ANTIGEN"/>
    <property type="match status" value="1"/>
</dbReference>
<evidence type="ECO:0000256" key="7">
    <source>
        <dbReference type="RuleBase" id="RU000641"/>
    </source>
</evidence>
<dbReference type="GO" id="GO:0070987">
    <property type="term" value="P:error-free translesion synthesis"/>
    <property type="evidence" value="ECO:0007669"/>
    <property type="project" value="UniProtKB-ARBA"/>
</dbReference>
<dbReference type="GO" id="GO:0043626">
    <property type="term" value="C:PCNA complex"/>
    <property type="evidence" value="ECO:0007669"/>
    <property type="project" value="UniProtKB-ARBA"/>
</dbReference>
<dbReference type="PROSITE" id="PS00293">
    <property type="entry name" value="PCNA_2"/>
    <property type="match status" value="1"/>
</dbReference>
<organism evidence="12 13">
    <name type="scientific">Trametes pubescens</name>
    <name type="common">White-rot fungus</name>
    <dbReference type="NCBI Taxonomy" id="154538"/>
    <lineage>
        <taxon>Eukaryota</taxon>
        <taxon>Fungi</taxon>
        <taxon>Dikarya</taxon>
        <taxon>Basidiomycota</taxon>
        <taxon>Agaricomycotina</taxon>
        <taxon>Agaricomycetes</taxon>
        <taxon>Polyporales</taxon>
        <taxon>Polyporaceae</taxon>
        <taxon>Trametes</taxon>
    </lineage>
</organism>
<evidence type="ECO:0000259" key="11">
    <source>
        <dbReference type="Pfam" id="PF02747"/>
    </source>
</evidence>
<accession>A0A1M2W4H6</accession>
<dbReference type="GO" id="GO:0006298">
    <property type="term" value="P:mismatch repair"/>
    <property type="evidence" value="ECO:0007669"/>
    <property type="project" value="TreeGrafter"/>
</dbReference>
<dbReference type="NCBIfam" id="TIGR00590">
    <property type="entry name" value="pcna"/>
    <property type="match status" value="1"/>
</dbReference>
<dbReference type="PROSITE" id="PS01251">
    <property type="entry name" value="PCNA_1"/>
    <property type="match status" value="1"/>
</dbReference>
<dbReference type="PRINTS" id="PR00339">
    <property type="entry name" value="PCNACYCLIN"/>
</dbReference>
<keyword evidence="5 7" id="KW-0539">Nucleus</keyword>
<dbReference type="GO" id="GO:0006275">
    <property type="term" value="P:regulation of DNA replication"/>
    <property type="evidence" value="ECO:0007669"/>
    <property type="project" value="InterPro"/>
</dbReference>
<dbReference type="PANTHER" id="PTHR11352">
    <property type="entry name" value="PROLIFERATING CELL NUCLEAR ANTIGEN"/>
    <property type="match status" value="1"/>
</dbReference>
<comment type="caution">
    <text evidence="12">The sequence shown here is derived from an EMBL/GenBank/DDBJ whole genome shotgun (WGS) entry which is preliminary data.</text>
</comment>
<dbReference type="CDD" id="cd00577">
    <property type="entry name" value="PCNA"/>
    <property type="match status" value="1"/>
</dbReference>
<dbReference type="Pfam" id="PF02747">
    <property type="entry name" value="PCNA_C"/>
    <property type="match status" value="2"/>
</dbReference>
<dbReference type="GO" id="GO:0003677">
    <property type="term" value="F:DNA binding"/>
    <property type="evidence" value="ECO:0007669"/>
    <property type="project" value="UniProtKB-KW"/>
</dbReference>
<keyword evidence="13" id="KW-1185">Reference proteome</keyword>
<evidence type="ECO:0000256" key="2">
    <source>
        <dbReference type="ARBA" id="ARBA00010462"/>
    </source>
</evidence>
<dbReference type="InterPro" id="IPR000730">
    <property type="entry name" value="Pr_cel_nuc_antig"/>
</dbReference>
<dbReference type="Proteomes" id="UP000184267">
    <property type="component" value="Unassembled WGS sequence"/>
</dbReference>
<dbReference type="Gene3D" id="3.10.150.10">
    <property type="entry name" value="DNA Polymerase III, subunit A, domain 2"/>
    <property type="match status" value="1"/>
</dbReference>
<evidence type="ECO:0000256" key="8">
    <source>
        <dbReference type="RuleBase" id="RU003671"/>
    </source>
</evidence>
<dbReference type="EMBL" id="MNAD01000242">
    <property type="protein sequence ID" value="OJT14758.1"/>
    <property type="molecule type" value="Genomic_DNA"/>
</dbReference>
<dbReference type="GO" id="GO:0006272">
    <property type="term" value="P:leading strand elongation"/>
    <property type="evidence" value="ECO:0007669"/>
    <property type="project" value="TreeGrafter"/>
</dbReference>
<evidence type="ECO:0000256" key="3">
    <source>
        <dbReference type="ARBA" id="ARBA00022705"/>
    </source>
</evidence>
<evidence type="ECO:0000256" key="5">
    <source>
        <dbReference type="ARBA" id="ARBA00023242"/>
    </source>
</evidence>
<proteinExistence type="inferred from homology"/>
<name>A0A1M2W4H6_TRAPU</name>
<keyword evidence="3 8" id="KW-0235">DNA replication</keyword>
<dbReference type="InterPro" id="IPR022649">
    <property type="entry name" value="Pr_cel_nuc_antig_C"/>
</dbReference>
<evidence type="ECO:0000256" key="6">
    <source>
        <dbReference type="ARBA" id="ARBA00054163"/>
    </source>
</evidence>
<comment type="similarity">
    <text evidence="2 8">Belongs to the PCNA family.</text>
</comment>
<evidence type="ECO:0000313" key="12">
    <source>
        <dbReference type="EMBL" id="OJT14758.1"/>
    </source>
</evidence>
<protein>
    <recommendedName>
        <fullName evidence="7">DNA sliding clamp PCNA</fullName>
    </recommendedName>
</protein>
<evidence type="ECO:0000256" key="1">
    <source>
        <dbReference type="ARBA" id="ARBA00004123"/>
    </source>
</evidence>
<comment type="subcellular location">
    <subcellularLocation>
        <location evidence="1 7">Nucleus</location>
    </subcellularLocation>
</comment>
<reference evidence="12 13" key="1">
    <citation type="submission" date="2016-10" db="EMBL/GenBank/DDBJ databases">
        <title>Genome sequence of the basidiomycete white-rot fungus Trametes pubescens.</title>
        <authorList>
            <person name="Makela M.R."/>
            <person name="Granchi Z."/>
            <person name="Peng M."/>
            <person name="De Vries R.P."/>
            <person name="Grigoriev I."/>
            <person name="Riley R."/>
            <person name="Hilden K."/>
        </authorList>
    </citation>
    <scope>NUCLEOTIDE SEQUENCE [LARGE SCALE GENOMIC DNA]</scope>
    <source>
        <strain evidence="12 13">FBCC735</strain>
    </source>
</reference>
<dbReference type="GO" id="GO:0030337">
    <property type="term" value="F:DNA polymerase processivity factor activity"/>
    <property type="evidence" value="ECO:0007669"/>
    <property type="project" value="InterPro"/>
</dbReference>
<evidence type="ECO:0000313" key="13">
    <source>
        <dbReference type="Proteomes" id="UP000184267"/>
    </source>
</evidence>
<feature type="compositionally biased region" description="Acidic residues" evidence="9">
    <location>
        <begin position="204"/>
        <end position="230"/>
    </location>
</feature>
<evidence type="ECO:0000256" key="9">
    <source>
        <dbReference type="SAM" id="MobiDB-lite"/>
    </source>
</evidence>
<dbReference type="SUPFAM" id="SSF55979">
    <property type="entry name" value="DNA clamp"/>
    <property type="match status" value="2"/>
</dbReference>
<dbReference type="InterPro" id="IPR046938">
    <property type="entry name" value="DNA_clamp_sf"/>
</dbReference>
<feature type="domain" description="Proliferating cell nuclear antigen PCNA C-terminal" evidence="11">
    <location>
        <begin position="127"/>
        <end position="191"/>
    </location>
</feature>
<dbReference type="OrthoDB" id="534348at2759"/>
<feature type="domain" description="Proliferating cell nuclear antigen PCNA N-terminal" evidence="10">
    <location>
        <begin position="1"/>
        <end position="124"/>
    </location>
</feature>
<dbReference type="InterPro" id="IPR022648">
    <property type="entry name" value="Pr_cel_nuc_antig_N"/>
</dbReference>
<dbReference type="AlphaFoldDB" id="A0A1M2W4H6"/>
<feature type="compositionally biased region" description="Basic and acidic residues" evidence="9">
    <location>
        <begin position="270"/>
        <end position="280"/>
    </location>
</feature>
<dbReference type="GO" id="GO:0006273">
    <property type="term" value="P:lagging strand elongation"/>
    <property type="evidence" value="ECO:0007669"/>
    <property type="project" value="UniProtKB-ARBA"/>
</dbReference>
<feature type="region of interest" description="Disordered" evidence="9">
    <location>
        <begin position="186"/>
        <end position="322"/>
    </location>
</feature>
<dbReference type="OMA" id="GEFACIC"/>
<dbReference type="HAMAP" id="MF_00317">
    <property type="entry name" value="DNApol_clamp_arch"/>
    <property type="match status" value="1"/>
</dbReference>
<dbReference type="STRING" id="154538.A0A1M2W4H6"/>
<comment type="function">
    <text evidence="6">This protein is an auxiliary protein of DNA polymerase delta and is involved in the control of eukaryotic DNA replication by increasing the polymerase's processibility during elongation of the leading strand. Involved in DNA repair.</text>
</comment>